<accession>A0ABN9GK75</accession>
<feature type="non-terminal residue" evidence="2">
    <location>
        <position position="42"/>
    </location>
</feature>
<evidence type="ECO:0000313" key="2">
    <source>
        <dbReference type="EMBL" id="CAI9608535.1"/>
    </source>
</evidence>
<organism evidence="2 3">
    <name type="scientific">Staurois parvus</name>
    <dbReference type="NCBI Taxonomy" id="386267"/>
    <lineage>
        <taxon>Eukaryota</taxon>
        <taxon>Metazoa</taxon>
        <taxon>Chordata</taxon>
        <taxon>Craniata</taxon>
        <taxon>Vertebrata</taxon>
        <taxon>Euteleostomi</taxon>
        <taxon>Amphibia</taxon>
        <taxon>Batrachia</taxon>
        <taxon>Anura</taxon>
        <taxon>Neobatrachia</taxon>
        <taxon>Ranoidea</taxon>
        <taxon>Ranidae</taxon>
        <taxon>Staurois</taxon>
    </lineage>
</organism>
<keyword evidence="1" id="KW-0472">Membrane</keyword>
<keyword evidence="1" id="KW-0812">Transmembrane</keyword>
<gene>
    <name evidence="2" type="ORF">SPARVUS_LOCUS14121185</name>
</gene>
<keyword evidence="3" id="KW-1185">Reference proteome</keyword>
<proteinExistence type="predicted"/>
<comment type="caution">
    <text evidence="2">The sequence shown here is derived from an EMBL/GenBank/DDBJ whole genome shotgun (WGS) entry which is preliminary data.</text>
</comment>
<sequence length="42" mass="4984">MSCQSAPDIYIYIYIHIYIFCCSPLFCFPMQHSLNPSNRPLR</sequence>
<name>A0ABN9GK75_9NEOB</name>
<protein>
    <submittedName>
        <fullName evidence="2">Uncharacterized protein</fullName>
    </submittedName>
</protein>
<evidence type="ECO:0000256" key="1">
    <source>
        <dbReference type="SAM" id="Phobius"/>
    </source>
</evidence>
<dbReference type="Proteomes" id="UP001162483">
    <property type="component" value="Unassembled WGS sequence"/>
</dbReference>
<evidence type="ECO:0000313" key="3">
    <source>
        <dbReference type="Proteomes" id="UP001162483"/>
    </source>
</evidence>
<dbReference type="EMBL" id="CATNWA010018624">
    <property type="protein sequence ID" value="CAI9608535.1"/>
    <property type="molecule type" value="Genomic_DNA"/>
</dbReference>
<feature type="transmembrane region" description="Helical" evidence="1">
    <location>
        <begin position="12"/>
        <end position="32"/>
    </location>
</feature>
<keyword evidence="1" id="KW-1133">Transmembrane helix</keyword>
<reference evidence="2" key="1">
    <citation type="submission" date="2023-05" db="EMBL/GenBank/DDBJ databases">
        <authorList>
            <person name="Stuckert A."/>
        </authorList>
    </citation>
    <scope>NUCLEOTIDE SEQUENCE</scope>
</reference>